<dbReference type="EMBL" id="LIRS01000141">
    <property type="protein sequence ID" value="KOY21369.1"/>
    <property type="molecule type" value="Genomic_DNA"/>
</dbReference>
<accession>A0AAW3ISX2</accession>
<evidence type="ECO:0000313" key="1">
    <source>
        <dbReference type="EMBL" id="KOY21369.1"/>
    </source>
</evidence>
<sequence>MSSIVEYMEQERSRAALISVLSHLQECGMIEDDRAQGVTRQIIGEGTLDNLSERQIYRYEQDVLPLIDRDCDGHCEGKIDIEDLENGYLREMELGGVYCQHCMYDVENMQG</sequence>
<comment type="caution">
    <text evidence="1">The sequence shown here is derived from an EMBL/GenBank/DDBJ whole genome shotgun (WGS) entry which is preliminary data.</text>
</comment>
<dbReference type="RefSeq" id="WP_021448714.1">
    <property type="nucleotide sequence ID" value="NZ_CP011884.1"/>
</dbReference>
<reference evidence="1 2" key="1">
    <citation type="submission" date="2015-07" db="EMBL/GenBank/DDBJ databases">
        <title>Foodborne Vibrio parahaemolyticus Isolates.</title>
        <authorList>
            <person name="Ronholm J."/>
            <person name="Petronella N."/>
            <person name="Kenwell R."/>
            <person name="Banerjee S."/>
        </authorList>
    </citation>
    <scope>NUCLEOTIDE SEQUENCE [LARGE SCALE GENOMIC DNA]</scope>
    <source>
        <strain evidence="1 2">HS-06-05</strain>
    </source>
</reference>
<organism evidence="1 2">
    <name type="scientific">Vibrio parahaemolyticus</name>
    <dbReference type="NCBI Taxonomy" id="670"/>
    <lineage>
        <taxon>Bacteria</taxon>
        <taxon>Pseudomonadati</taxon>
        <taxon>Pseudomonadota</taxon>
        <taxon>Gammaproteobacteria</taxon>
        <taxon>Vibrionales</taxon>
        <taxon>Vibrionaceae</taxon>
        <taxon>Vibrio</taxon>
    </lineage>
</organism>
<evidence type="ECO:0000313" key="2">
    <source>
        <dbReference type="Proteomes" id="UP000037697"/>
    </source>
</evidence>
<gene>
    <name evidence="1" type="ORF">ACX05_21995</name>
</gene>
<dbReference type="AlphaFoldDB" id="A0AAW3ISX2"/>
<proteinExistence type="predicted"/>
<dbReference type="Proteomes" id="UP000037697">
    <property type="component" value="Unassembled WGS sequence"/>
</dbReference>
<name>A0AAW3ISX2_VIBPH</name>
<protein>
    <submittedName>
        <fullName evidence="1">Uncharacterized protein</fullName>
    </submittedName>
</protein>